<keyword evidence="2" id="KW-1185">Reference proteome</keyword>
<gene>
    <name evidence="1" type="ORF">O181_133664</name>
</gene>
<dbReference type="OrthoDB" id="2152029at2759"/>
<dbReference type="Proteomes" id="UP000765509">
    <property type="component" value="Unassembled WGS sequence"/>
</dbReference>
<reference evidence="1" key="1">
    <citation type="submission" date="2021-03" db="EMBL/GenBank/DDBJ databases">
        <title>Draft genome sequence of rust myrtle Austropuccinia psidii MF-1, a brazilian biotype.</title>
        <authorList>
            <person name="Quecine M.C."/>
            <person name="Pachon D.M.R."/>
            <person name="Bonatelli M.L."/>
            <person name="Correr F.H."/>
            <person name="Franceschini L.M."/>
            <person name="Leite T.F."/>
            <person name="Margarido G.R.A."/>
            <person name="Almeida C.A."/>
            <person name="Ferrarezi J.A."/>
            <person name="Labate C.A."/>
        </authorList>
    </citation>
    <scope>NUCLEOTIDE SEQUENCE</scope>
    <source>
        <strain evidence="1">MF-1</strain>
    </source>
</reference>
<protein>
    <submittedName>
        <fullName evidence="1">Uncharacterized protein</fullName>
    </submittedName>
</protein>
<dbReference type="EMBL" id="AVOT02157574">
    <property type="protein sequence ID" value="MBW0593949.1"/>
    <property type="molecule type" value="Genomic_DNA"/>
</dbReference>
<proteinExistence type="predicted"/>
<dbReference type="AlphaFoldDB" id="A0A9Q3L8X0"/>
<accession>A0A9Q3L8X0</accession>
<organism evidence="1 2">
    <name type="scientific">Austropuccinia psidii MF-1</name>
    <dbReference type="NCBI Taxonomy" id="1389203"/>
    <lineage>
        <taxon>Eukaryota</taxon>
        <taxon>Fungi</taxon>
        <taxon>Dikarya</taxon>
        <taxon>Basidiomycota</taxon>
        <taxon>Pucciniomycotina</taxon>
        <taxon>Pucciniomycetes</taxon>
        <taxon>Pucciniales</taxon>
        <taxon>Sphaerophragmiaceae</taxon>
        <taxon>Austropuccinia</taxon>
    </lineage>
</organism>
<evidence type="ECO:0000313" key="2">
    <source>
        <dbReference type="Proteomes" id="UP000765509"/>
    </source>
</evidence>
<comment type="caution">
    <text evidence="1">The sequence shown here is derived from an EMBL/GenBank/DDBJ whole genome shotgun (WGS) entry which is preliminary data.</text>
</comment>
<sequence>MFYHRKQSNGRNYNHAKNFKTKRITITIFKAPAFLNSAHFTKRVNINEKDSSLLQEEISKNSTPIVKIRPKYFTLWIDGKEVERFIKIVENIAKIEGSSARDIARQISFWTKDQEGGYHIE</sequence>
<evidence type="ECO:0000313" key="1">
    <source>
        <dbReference type="EMBL" id="MBW0593949.1"/>
    </source>
</evidence>
<name>A0A9Q3L8X0_9BASI</name>